<dbReference type="Proteomes" id="UP000298663">
    <property type="component" value="Unassembled WGS sequence"/>
</dbReference>
<evidence type="ECO:0000313" key="1">
    <source>
        <dbReference type="EMBL" id="TMS32406.1"/>
    </source>
</evidence>
<dbReference type="EMBL" id="AZBU02000001">
    <property type="protein sequence ID" value="TMS32406.1"/>
    <property type="molecule type" value="Genomic_DNA"/>
</dbReference>
<sequence length="85" mass="9185">MDRLVNPVATKARFQVKAPRGTSDPCGREFGEQLSELAQVTDEPQIAWSSQDTSETPQKCSVNNCCGIVMATNTCVKKHLGAFVG</sequence>
<organism evidence="1 2">
    <name type="scientific">Steinernema carpocapsae</name>
    <name type="common">Entomopathogenic nematode</name>
    <dbReference type="NCBI Taxonomy" id="34508"/>
    <lineage>
        <taxon>Eukaryota</taxon>
        <taxon>Metazoa</taxon>
        <taxon>Ecdysozoa</taxon>
        <taxon>Nematoda</taxon>
        <taxon>Chromadorea</taxon>
        <taxon>Rhabditida</taxon>
        <taxon>Tylenchina</taxon>
        <taxon>Panagrolaimomorpha</taxon>
        <taxon>Strongyloidoidea</taxon>
        <taxon>Steinernematidae</taxon>
        <taxon>Steinernema</taxon>
    </lineage>
</organism>
<comment type="caution">
    <text evidence="1">The sequence shown here is derived from an EMBL/GenBank/DDBJ whole genome shotgun (WGS) entry which is preliminary data.</text>
</comment>
<gene>
    <name evidence="1" type="ORF">L596_000248</name>
</gene>
<accession>A0A4U8UI67</accession>
<protein>
    <submittedName>
        <fullName evidence="1">Uncharacterized protein</fullName>
    </submittedName>
</protein>
<evidence type="ECO:0000313" key="2">
    <source>
        <dbReference type="Proteomes" id="UP000298663"/>
    </source>
</evidence>
<proteinExistence type="predicted"/>
<keyword evidence="2" id="KW-1185">Reference proteome</keyword>
<reference evidence="1 2" key="1">
    <citation type="journal article" date="2015" name="Genome Biol.">
        <title>Comparative genomics of Steinernema reveals deeply conserved gene regulatory networks.</title>
        <authorList>
            <person name="Dillman A.R."/>
            <person name="Macchietto M."/>
            <person name="Porter C.F."/>
            <person name="Rogers A."/>
            <person name="Williams B."/>
            <person name="Antoshechkin I."/>
            <person name="Lee M.M."/>
            <person name="Goodwin Z."/>
            <person name="Lu X."/>
            <person name="Lewis E.E."/>
            <person name="Goodrich-Blair H."/>
            <person name="Stock S.P."/>
            <person name="Adams B.J."/>
            <person name="Sternberg P.W."/>
            <person name="Mortazavi A."/>
        </authorList>
    </citation>
    <scope>NUCLEOTIDE SEQUENCE [LARGE SCALE GENOMIC DNA]</scope>
    <source>
        <strain evidence="1 2">ALL</strain>
    </source>
</reference>
<reference evidence="1 2" key="2">
    <citation type="journal article" date="2019" name="G3 (Bethesda)">
        <title>Hybrid Assembly of the Genome of the Entomopathogenic Nematode Steinernema carpocapsae Identifies the X-Chromosome.</title>
        <authorList>
            <person name="Serra L."/>
            <person name="Macchietto M."/>
            <person name="Macias-Munoz A."/>
            <person name="McGill C.J."/>
            <person name="Rodriguez I.M."/>
            <person name="Rodriguez B."/>
            <person name="Murad R."/>
            <person name="Mortazavi A."/>
        </authorList>
    </citation>
    <scope>NUCLEOTIDE SEQUENCE [LARGE SCALE GENOMIC DNA]</scope>
    <source>
        <strain evidence="1 2">ALL</strain>
    </source>
</reference>
<dbReference type="AlphaFoldDB" id="A0A4U8UI67"/>
<name>A0A4U8UI67_STECR</name>